<comment type="caution">
    <text evidence="7">The sequence shown here is derived from an EMBL/GenBank/DDBJ whole genome shotgun (WGS) entry which is preliminary data.</text>
</comment>
<dbReference type="GO" id="GO:0051213">
    <property type="term" value="F:dioxygenase activity"/>
    <property type="evidence" value="ECO:0007669"/>
    <property type="project" value="UniProtKB-KW"/>
</dbReference>
<keyword evidence="2" id="KW-0479">Metal-binding</keyword>
<gene>
    <name evidence="7" type="ORF">VB695_17455</name>
</gene>
<dbReference type="Gene3D" id="2.60.120.590">
    <property type="entry name" value="Alpha-ketoglutarate-dependent dioxygenase AlkB-like"/>
    <property type="match status" value="1"/>
</dbReference>
<keyword evidence="4" id="KW-0560">Oxidoreductase</keyword>
<comment type="cofactor">
    <cofactor evidence="1">
        <name>Fe(2+)</name>
        <dbReference type="ChEBI" id="CHEBI:29033"/>
    </cofactor>
</comment>
<evidence type="ECO:0000256" key="5">
    <source>
        <dbReference type="ARBA" id="ARBA00023004"/>
    </source>
</evidence>
<sequence>MLHLQQYLTLEQQNEILTVCREVARQSPLFTPVMPSGKPFNCQMTSCGELGWISDTKGYRYGETHPNGKPWTPIPEMINNLAKDLANQIGESSYHPQTCLINYYQKSGKLGLHQDNSEKNLNPAIISISLGDDAIFLIGGNKRNAKTKEIIVKSGDIIILHGDSRLAFHGIKKIIPGTSSLLKNGGRLNLTIRQVY</sequence>
<proteinExistence type="predicted"/>
<evidence type="ECO:0000256" key="4">
    <source>
        <dbReference type="ARBA" id="ARBA00023002"/>
    </source>
</evidence>
<dbReference type="SUPFAM" id="SSF51197">
    <property type="entry name" value="Clavaminate synthase-like"/>
    <property type="match status" value="1"/>
</dbReference>
<dbReference type="InterPro" id="IPR004574">
    <property type="entry name" value="Alkb"/>
</dbReference>
<organism evidence="7 8">
    <name type="scientific">Nodularia spumigena UHCC 0060</name>
    <dbReference type="NCBI Taxonomy" id="3110300"/>
    <lineage>
        <taxon>Bacteria</taxon>
        <taxon>Bacillati</taxon>
        <taxon>Cyanobacteriota</taxon>
        <taxon>Cyanophyceae</taxon>
        <taxon>Nostocales</taxon>
        <taxon>Nodulariaceae</taxon>
        <taxon>Nodularia</taxon>
    </lineage>
</organism>
<dbReference type="RefSeq" id="WP_323244494.1">
    <property type="nucleotide sequence ID" value="NZ_JAYGHK010000064.1"/>
</dbReference>
<evidence type="ECO:0000313" key="7">
    <source>
        <dbReference type="EMBL" id="MEA5609830.1"/>
    </source>
</evidence>
<name>A0ABU5UU48_NODSP</name>
<dbReference type="PANTHER" id="PTHR16557">
    <property type="entry name" value="ALKYLATED DNA REPAIR PROTEIN ALKB-RELATED"/>
    <property type="match status" value="1"/>
</dbReference>
<feature type="domain" description="Fe2OG dioxygenase" evidence="6">
    <location>
        <begin position="95"/>
        <end position="196"/>
    </location>
</feature>
<dbReference type="InterPro" id="IPR005123">
    <property type="entry name" value="Oxoglu/Fe-dep_dioxygenase_dom"/>
</dbReference>
<evidence type="ECO:0000256" key="3">
    <source>
        <dbReference type="ARBA" id="ARBA00022964"/>
    </source>
</evidence>
<dbReference type="InterPro" id="IPR027450">
    <property type="entry name" value="AlkB-like"/>
</dbReference>
<dbReference type="PROSITE" id="PS51471">
    <property type="entry name" value="FE2OG_OXY"/>
    <property type="match status" value="1"/>
</dbReference>
<dbReference type="InterPro" id="IPR037151">
    <property type="entry name" value="AlkB-like_sf"/>
</dbReference>
<accession>A0ABU5UU48</accession>
<keyword evidence="8" id="KW-1185">Reference proteome</keyword>
<keyword evidence="5" id="KW-0408">Iron</keyword>
<protein>
    <submittedName>
        <fullName evidence="7">Alpha-ketoglutarate-dependent dioxygenase AlkB</fullName>
    </submittedName>
</protein>
<evidence type="ECO:0000313" key="8">
    <source>
        <dbReference type="Proteomes" id="UP001303285"/>
    </source>
</evidence>
<reference evidence="7 8" key="1">
    <citation type="submission" date="2023-12" db="EMBL/GenBank/DDBJ databases">
        <title>Baltic Sea Cyanobacteria.</title>
        <authorList>
            <person name="Delbaje E."/>
            <person name="Fewer D.P."/>
            <person name="Shishido T.K."/>
        </authorList>
    </citation>
    <scope>NUCLEOTIDE SEQUENCE [LARGE SCALE GENOMIC DNA]</scope>
    <source>
        <strain evidence="7 8">UHCC 0060</strain>
    </source>
</reference>
<keyword evidence="3 7" id="KW-0223">Dioxygenase</keyword>
<dbReference type="Proteomes" id="UP001303285">
    <property type="component" value="Unassembled WGS sequence"/>
</dbReference>
<evidence type="ECO:0000259" key="6">
    <source>
        <dbReference type="PROSITE" id="PS51471"/>
    </source>
</evidence>
<dbReference type="Pfam" id="PF13532">
    <property type="entry name" value="2OG-FeII_Oxy_2"/>
    <property type="match status" value="1"/>
</dbReference>
<dbReference type="PANTHER" id="PTHR16557:SF2">
    <property type="entry name" value="NUCLEIC ACID DIOXYGENASE ALKBH1"/>
    <property type="match status" value="1"/>
</dbReference>
<evidence type="ECO:0000256" key="2">
    <source>
        <dbReference type="ARBA" id="ARBA00022723"/>
    </source>
</evidence>
<evidence type="ECO:0000256" key="1">
    <source>
        <dbReference type="ARBA" id="ARBA00001954"/>
    </source>
</evidence>
<dbReference type="EMBL" id="JAYGHK010000064">
    <property type="protein sequence ID" value="MEA5609830.1"/>
    <property type="molecule type" value="Genomic_DNA"/>
</dbReference>